<dbReference type="AlphaFoldDB" id="A0A1V1P987"/>
<evidence type="ECO:0000313" key="1">
    <source>
        <dbReference type="EMBL" id="ETR71265.1"/>
    </source>
</evidence>
<dbReference type="Proteomes" id="UP000189670">
    <property type="component" value="Unassembled WGS sequence"/>
</dbReference>
<proteinExistence type="predicted"/>
<accession>A0A1V1P987</accession>
<comment type="caution">
    <text evidence="1">The sequence shown here is derived from an EMBL/GenBank/DDBJ whole genome shotgun (WGS) entry which is preliminary data.</text>
</comment>
<organism evidence="1 2">
    <name type="scientific">Candidatus Magnetoglobus multicellularis str. Araruama</name>
    <dbReference type="NCBI Taxonomy" id="890399"/>
    <lineage>
        <taxon>Bacteria</taxon>
        <taxon>Pseudomonadati</taxon>
        <taxon>Thermodesulfobacteriota</taxon>
        <taxon>Desulfobacteria</taxon>
        <taxon>Desulfobacterales</taxon>
        <taxon>Desulfobacteraceae</taxon>
        <taxon>Candidatus Magnetoglobus</taxon>
    </lineage>
</organism>
<name>A0A1V1P987_9BACT</name>
<protein>
    <submittedName>
        <fullName evidence="1">Uncharacterized protein</fullName>
    </submittedName>
</protein>
<dbReference type="EMBL" id="ATBP01000295">
    <property type="protein sequence ID" value="ETR71265.1"/>
    <property type="molecule type" value="Genomic_DNA"/>
</dbReference>
<sequence length="155" mass="18072">MFSWEQPPNYLAFAPAGYSNSKIQFASGLCSGRQSLYKGIENNECPDVFMKEASKDNLFFKLGKWCFLMKIVFLSKPEIPKKFITEQIDILHWFQNELTISKEISKDDQVYIEKKFSTVEKLFNLWTDDNVSTSQLKSKIADEFSKIMNHLSPKY</sequence>
<reference evidence="2" key="1">
    <citation type="submission" date="2012-11" db="EMBL/GenBank/DDBJ databases">
        <authorList>
            <person name="Lucero-Rivera Y.E."/>
            <person name="Tovar-Ramirez D."/>
        </authorList>
    </citation>
    <scope>NUCLEOTIDE SEQUENCE [LARGE SCALE GENOMIC DNA]</scope>
    <source>
        <strain evidence="2">Araruama</strain>
    </source>
</reference>
<evidence type="ECO:0000313" key="2">
    <source>
        <dbReference type="Proteomes" id="UP000189670"/>
    </source>
</evidence>
<gene>
    <name evidence="1" type="ORF">OMM_08236</name>
</gene>